<dbReference type="Gene3D" id="1.10.238.10">
    <property type="entry name" value="EF-hand"/>
    <property type="match status" value="1"/>
</dbReference>
<dbReference type="GO" id="GO:0005509">
    <property type="term" value="F:calcium ion binding"/>
    <property type="evidence" value="ECO:0007669"/>
    <property type="project" value="InterPro"/>
</dbReference>
<dbReference type="SUPFAM" id="SSF47473">
    <property type="entry name" value="EF-hand"/>
    <property type="match status" value="1"/>
</dbReference>
<reference evidence="4 5" key="1">
    <citation type="submission" date="2024-01" db="EMBL/GenBank/DDBJ databases">
        <title>The genome of the rayed Mediterranean limpet Patella caerulea (Linnaeus, 1758).</title>
        <authorList>
            <person name="Anh-Thu Weber A."/>
            <person name="Halstead-Nussloch G."/>
        </authorList>
    </citation>
    <scope>NUCLEOTIDE SEQUENCE [LARGE SCALE GENOMIC DNA]</scope>
    <source>
        <strain evidence="4">AATW-2023a</strain>
        <tissue evidence="4">Whole specimen</tissue>
    </source>
</reference>
<evidence type="ECO:0000256" key="1">
    <source>
        <dbReference type="ARBA" id="ARBA00022737"/>
    </source>
</evidence>
<dbReference type="EMBL" id="JAZGQO010000015">
    <property type="protein sequence ID" value="KAK6169418.1"/>
    <property type="molecule type" value="Genomic_DNA"/>
</dbReference>
<feature type="domain" description="EF-hand" evidence="3">
    <location>
        <begin position="12"/>
        <end position="47"/>
    </location>
</feature>
<evidence type="ECO:0000313" key="4">
    <source>
        <dbReference type="EMBL" id="KAK6169418.1"/>
    </source>
</evidence>
<dbReference type="CDD" id="cd00051">
    <property type="entry name" value="EFh"/>
    <property type="match status" value="1"/>
</dbReference>
<dbReference type="InterPro" id="IPR002048">
    <property type="entry name" value="EF_hand_dom"/>
</dbReference>
<gene>
    <name evidence="4" type="ORF">SNE40_020480</name>
</gene>
<dbReference type="Proteomes" id="UP001347796">
    <property type="component" value="Unassembled WGS sequence"/>
</dbReference>
<name>A0AAN8G7G8_PATCE</name>
<dbReference type="FunFam" id="1.10.238.10:FF:000003">
    <property type="entry name" value="Calmodulin A"/>
    <property type="match status" value="1"/>
</dbReference>
<dbReference type="Pfam" id="PF13499">
    <property type="entry name" value="EF-hand_7"/>
    <property type="match status" value="1"/>
</dbReference>
<comment type="caution">
    <text evidence="4">The sequence shown here is derived from an EMBL/GenBank/DDBJ whole genome shotgun (WGS) entry which is preliminary data.</text>
</comment>
<keyword evidence="5" id="KW-1185">Reference proteome</keyword>
<protein>
    <recommendedName>
        <fullName evidence="3">EF-hand domain-containing protein</fullName>
    </recommendedName>
</protein>
<dbReference type="GO" id="GO:0016460">
    <property type="term" value="C:myosin II complex"/>
    <property type="evidence" value="ECO:0007669"/>
    <property type="project" value="TreeGrafter"/>
</dbReference>
<dbReference type="InterPro" id="IPR050230">
    <property type="entry name" value="CALM/Myosin/TropC-like"/>
</dbReference>
<keyword evidence="2" id="KW-0106">Calcium</keyword>
<accession>A0AAN8G7G8</accession>
<feature type="domain" description="EF-hand" evidence="3">
    <location>
        <begin position="49"/>
        <end position="81"/>
    </location>
</feature>
<proteinExistence type="predicted"/>
<dbReference type="PANTHER" id="PTHR23048">
    <property type="entry name" value="MYOSIN LIGHT CHAIN 1, 3"/>
    <property type="match status" value="1"/>
</dbReference>
<keyword evidence="1" id="KW-0677">Repeat</keyword>
<dbReference type="PROSITE" id="PS00018">
    <property type="entry name" value="EF_HAND_1"/>
    <property type="match status" value="1"/>
</dbReference>
<dbReference type="PROSITE" id="PS50222">
    <property type="entry name" value="EF_HAND_2"/>
    <property type="match status" value="2"/>
</dbReference>
<dbReference type="AlphaFoldDB" id="A0AAN8G7G8"/>
<dbReference type="SMART" id="SM00054">
    <property type="entry name" value="EFh"/>
    <property type="match status" value="2"/>
</dbReference>
<organism evidence="4 5">
    <name type="scientific">Patella caerulea</name>
    <name type="common">Rayed Mediterranean limpet</name>
    <dbReference type="NCBI Taxonomy" id="87958"/>
    <lineage>
        <taxon>Eukaryota</taxon>
        <taxon>Metazoa</taxon>
        <taxon>Spiralia</taxon>
        <taxon>Lophotrochozoa</taxon>
        <taxon>Mollusca</taxon>
        <taxon>Gastropoda</taxon>
        <taxon>Patellogastropoda</taxon>
        <taxon>Patelloidea</taxon>
        <taxon>Patellidae</taxon>
        <taxon>Patella</taxon>
    </lineage>
</organism>
<dbReference type="PANTHER" id="PTHR23048:SF0">
    <property type="entry name" value="CALMODULIN LIKE 3"/>
    <property type="match status" value="1"/>
</dbReference>
<dbReference type="InterPro" id="IPR011992">
    <property type="entry name" value="EF-hand-dom_pair"/>
</dbReference>
<evidence type="ECO:0000256" key="2">
    <source>
        <dbReference type="ARBA" id="ARBA00022837"/>
    </source>
</evidence>
<sequence length="81" mass="9592">MPEEREEAEEYIAESLIKDMFRVLDKNRCGFLTCAEFRTLISGMSEVSVTKDEMEELIEDVDKNRDGRVTYDEFNKMISKW</sequence>
<dbReference type="InterPro" id="IPR018247">
    <property type="entry name" value="EF_Hand_1_Ca_BS"/>
</dbReference>
<evidence type="ECO:0000259" key="3">
    <source>
        <dbReference type="PROSITE" id="PS50222"/>
    </source>
</evidence>
<evidence type="ECO:0000313" key="5">
    <source>
        <dbReference type="Proteomes" id="UP001347796"/>
    </source>
</evidence>